<feature type="transmembrane region" description="Helical" evidence="1">
    <location>
        <begin position="37"/>
        <end position="61"/>
    </location>
</feature>
<comment type="caution">
    <text evidence="2">The sequence shown here is derived from an EMBL/GenBank/DDBJ whole genome shotgun (WGS) entry which is preliminary data.</text>
</comment>
<keyword evidence="1" id="KW-1133">Transmembrane helix</keyword>
<evidence type="ECO:0000313" key="3">
    <source>
        <dbReference type="Proteomes" id="UP000766246"/>
    </source>
</evidence>
<dbReference type="AlphaFoldDB" id="A0A927YM91"/>
<evidence type="ECO:0000256" key="1">
    <source>
        <dbReference type="SAM" id="Phobius"/>
    </source>
</evidence>
<dbReference type="Gene3D" id="2.60.40.1630">
    <property type="entry name" value="bacillus anthracis domain"/>
    <property type="match status" value="1"/>
</dbReference>
<sequence>MKSRDLYLSMVGIDDTVLAKAYKYTEEKKVLKFHKPLSFVACICLVLLASATAVAAIHHFWGRGMSGTLKSTDTQQQALTEQGQAIVYPELTDYSSYQVTDQGVTIAPEAVVVDDKFAYVSFKVTGLNISDKEEPGAEVDYYLGDDKASEASWLNGSSSFYDGIVSDDNGMGVYEDGTPLEQDGFIGHYIDENGDLEYVIQLQALDGVNNILGNTLHVDFSSLGIYGGKTEYKQLVKGKWDFELKLPTVSNGQTITVNKDVPNSNCTITTIDISPVSITVNYKVNKPVEKNEDSIGIPEFTGFVMKDGTRMPYVANGGTDGFTDETEQYAVCARAFDRVIDISEVKSLLLWPDDEGGKEKVEVDLTTE</sequence>
<dbReference type="Proteomes" id="UP000766246">
    <property type="component" value="Unassembled WGS sequence"/>
</dbReference>
<accession>A0A927YM91</accession>
<reference evidence="2" key="1">
    <citation type="submission" date="2019-04" db="EMBL/GenBank/DDBJ databases">
        <title>Evolution of Biomass-Degrading Anaerobic Consortia Revealed by Metagenomics.</title>
        <authorList>
            <person name="Peng X."/>
        </authorList>
    </citation>
    <scope>NUCLEOTIDE SEQUENCE</scope>
    <source>
        <strain evidence="2">SIG311</strain>
    </source>
</reference>
<protein>
    <submittedName>
        <fullName evidence="2">DUF4179 domain-containing protein</fullName>
    </submittedName>
</protein>
<organism evidence="2 3">
    <name type="scientific">Pseudobutyrivibrio ruminis</name>
    <dbReference type="NCBI Taxonomy" id="46206"/>
    <lineage>
        <taxon>Bacteria</taxon>
        <taxon>Bacillati</taxon>
        <taxon>Bacillota</taxon>
        <taxon>Clostridia</taxon>
        <taxon>Lachnospirales</taxon>
        <taxon>Lachnospiraceae</taxon>
        <taxon>Pseudobutyrivibrio</taxon>
    </lineage>
</organism>
<gene>
    <name evidence="2" type="ORF">E7272_03040</name>
</gene>
<dbReference type="EMBL" id="SVER01000005">
    <property type="protein sequence ID" value="MBE5918797.1"/>
    <property type="molecule type" value="Genomic_DNA"/>
</dbReference>
<keyword evidence="1" id="KW-0472">Membrane</keyword>
<name>A0A927YM91_9FIRM</name>
<proteinExistence type="predicted"/>
<evidence type="ECO:0000313" key="2">
    <source>
        <dbReference type="EMBL" id="MBE5918797.1"/>
    </source>
</evidence>
<keyword evidence="1" id="KW-0812">Transmembrane</keyword>